<evidence type="ECO:0000313" key="3">
    <source>
        <dbReference type="EMBL" id="KAL0819939.1"/>
    </source>
</evidence>
<evidence type="ECO:0000313" key="4">
    <source>
        <dbReference type="Proteomes" id="UP001549921"/>
    </source>
</evidence>
<protein>
    <recommendedName>
        <fullName evidence="2">SCP2 domain-containing protein</fullName>
    </recommendedName>
</protein>
<sequence length="176" mass="19647">MEWWCYAPILMAIIMFLLVGTICERRIETAIRRIPEPRVITFAPPSISSIPCGTREPGASQSEPVAPAGKADLVSRIRARVTAADPKKARELGGVFLFNIIKGTSVYSWTLDLNKVTVYEGEPEEDPDTTFTLTEHNFKQLVQGKEDARCIMQAGRCSVTGDIMRAMKLEPYIKLE</sequence>
<dbReference type="Pfam" id="PF02036">
    <property type="entry name" value="SCP2"/>
    <property type="match status" value="1"/>
</dbReference>
<keyword evidence="1" id="KW-1133">Transmembrane helix</keyword>
<feature type="transmembrane region" description="Helical" evidence="1">
    <location>
        <begin position="6"/>
        <end position="23"/>
    </location>
</feature>
<reference evidence="3 4" key="1">
    <citation type="submission" date="2024-06" db="EMBL/GenBank/DDBJ databases">
        <title>A chromosome-level genome assembly of beet webworm, Loxostege sticticalis.</title>
        <authorList>
            <person name="Zhang Y."/>
        </authorList>
    </citation>
    <scope>NUCLEOTIDE SEQUENCE [LARGE SCALE GENOMIC DNA]</scope>
    <source>
        <strain evidence="3">AQ028</strain>
        <tissue evidence="3">Male pupae</tissue>
    </source>
</reference>
<organism evidence="3 4">
    <name type="scientific">Loxostege sticticalis</name>
    <name type="common">Beet webworm moth</name>
    <dbReference type="NCBI Taxonomy" id="481309"/>
    <lineage>
        <taxon>Eukaryota</taxon>
        <taxon>Metazoa</taxon>
        <taxon>Ecdysozoa</taxon>
        <taxon>Arthropoda</taxon>
        <taxon>Hexapoda</taxon>
        <taxon>Insecta</taxon>
        <taxon>Pterygota</taxon>
        <taxon>Neoptera</taxon>
        <taxon>Endopterygota</taxon>
        <taxon>Lepidoptera</taxon>
        <taxon>Glossata</taxon>
        <taxon>Ditrysia</taxon>
        <taxon>Pyraloidea</taxon>
        <taxon>Crambidae</taxon>
        <taxon>Pyraustinae</taxon>
        <taxon>Loxostege</taxon>
    </lineage>
</organism>
<keyword evidence="1" id="KW-0472">Membrane</keyword>
<evidence type="ECO:0000259" key="2">
    <source>
        <dbReference type="Pfam" id="PF02036"/>
    </source>
</evidence>
<proteinExistence type="predicted"/>
<comment type="caution">
    <text evidence="3">The sequence shown here is derived from an EMBL/GenBank/DDBJ whole genome shotgun (WGS) entry which is preliminary data.</text>
</comment>
<dbReference type="InterPro" id="IPR003033">
    <property type="entry name" value="SCP2_sterol-bd_dom"/>
</dbReference>
<dbReference type="PANTHER" id="PTHR10094">
    <property type="entry name" value="STEROL CARRIER PROTEIN 2 SCP-2 FAMILY PROTEIN"/>
    <property type="match status" value="1"/>
</dbReference>
<dbReference type="EMBL" id="JBEDNZ010000020">
    <property type="protein sequence ID" value="KAL0819939.1"/>
    <property type="molecule type" value="Genomic_DNA"/>
</dbReference>
<name>A0ABD0SJC4_LOXSC</name>
<dbReference type="InterPro" id="IPR036527">
    <property type="entry name" value="SCP2_sterol-bd_dom_sf"/>
</dbReference>
<dbReference type="SUPFAM" id="SSF55718">
    <property type="entry name" value="SCP-like"/>
    <property type="match status" value="1"/>
</dbReference>
<keyword evidence="1" id="KW-0812">Transmembrane</keyword>
<accession>A0ABD0SJC4</accession>
<dbReference type="Proteomes" id="UP001549921">
    <property type="component" value="Unassembled WGS sequence"/>
</dbReference>
<gene>
    <name evidence="3" type="ORF">ABMA28_007941</name>
</gene>
<evidence type="ECO:0000256" key="1">
    <source>
        <dbReference type="SAM" id="Phobius"/>
    </source>
</evidence>
<dbReference type="AlphaFoldDB" id="A0ABD0SJC4"/>
<feature type="domain" description="SCP2" evidence="2">
    <location>
        <begin position="79"/>
        <end position="173"/>
    </location>
</feature>
<dbReference type="PANTHER" id="PTHR10094:SF25">
    <property type="entry name" value="SCP2 STEROL-BINDING DOMAIN-CONTAINING PROTEIN 1"/>
    <property type="match status" value="1"/>
</dbReference>
<dbReference type="Gene3D" id="3.30.1050.10">
    <property type="entry name" value="SCP2 sterol-binding domain"/>
    <property type="match status" value="1"/>
</dbReference>